<sequence length="301" mass="33856">MRPEATIVFTTHNRCDILGQAIAAAQNQSVPIKILVMDDASSDGTEAMVRQKFPEVDYYRSSANKGPCFHRNEGIKLATTEVVFPLDDDSILQSPYTIEQTLAEFSDRRIGAVAIPYSNILQDDIVHTKAPDKDQIYVTHAFVAASHAILKSAFLRVGGYREFFFYMGEEGDLCIRLLESKLATRLGCADPIHHLQPPGRISVRADEYGRQNDVLFYYLNAPDSHLLPTVMGTVINGLIYGLKVKRPGNMLRGMGRGFRMMKTESKHRLPVSPECFNLYRTLKKSECVPLRNIESYFSDSL</sequence>
<dbReference type="PANTHER" id="PTHR43685">
    <property type="entry name" value="GLYCOSYLTRANSFERASE"/>
    <property type="match status" value="1"/>
</dbReference>
<organism evidence="2 3">
    <name type="scientific">Candidatus Synechococcus calcipolaris G9</name>
    <dbReference type="NCBI Taxonomy" id="1497997"/>
    <lineage>
        <taxon>Bacteria</taxon>
        <taxon>Bacillati</taxon>
        <taxon>Cyanobacteriota</taxon>
        <taxon>Cyanophyceae</taxon>
        <taxon>Synechococcales</taxon>
        <taxon>Synechococcaceae</taxon>
        <taxon>Synechococcus</taxon>
    </lineage>
</organism>
<feature type="domain" description="Glycosyltransferase 2-like" evidence="1">
    <location>
        <begin position="6"/>
        <end position="118"/>
    </location>
</feature>
<dbReference type="Pfam" id="PF00535">
    <property type="entry name" value="Glycos_transf_2"/>
    <property type="match status" value="1"/>
</dbReference>
<dbReference type="InterPro" id="IPR050834">
    <property type="entry name" value="Glycosyltransf_2"/>
</dbReference>
<dbReference type="PANTHER" id="PTHR43685:SF3">
    <property type="entry name" value="SLR2126 PROTEIN"/>
    <property type="match status" value="1"/>
</dbReference>
<keyword evidence="3" id="KW-1185">Reference proteome</keyword>
<reference evidence="2" key="1">
    <citation type="journal article" date="2022" name="Genome Biol. Evol.">
        <title>A New Gene Family Diagnostic for Intracellular Biomineralization of Amorphous Ca Carbonates by Cyanobacteria.</title>
        <authorList>
            <person name="Benzerara K."/>
            <person name="Duprat E."/>
            <person name="Bitard-Feildel T."/>
            <person name="Caumes G."/>
            <person name="Cassier-Chauvat C."/>
            <person name="Chauvat F."/>
            <person name="Dezi M."/>
            <person name="Diop S.I."/>
            <person name="Gaschignard G."/>
            <person name="Gorgen S."/>
            <person name="Gugger M."/>
            <person name="Lopez-Garcia P."/>
            <person name="Millet M."/>
            <person name="Skouri-Panet F."/>
            <person name="Moreira D."/>
            <person name="Callebaut I."/>
        </authorList>
    </citation>
    <scope>NUCLEOTIDE SEQUENCE</scope>
    <source>
        <strain evidence="2">G9</strain>
    </source>
</reference>
<dbReference type="InterPro" id="IPR029044">
    <property type="entry name" value="Nucleotide-diphossugar_trans"/>
</dbReference>
<dbReference type="CDD" id="cd00761">
    <property type="entry name" value="Glyco_tranf_GTA_type"/>
    <property type="match status" value="1"/>
</dbReference>
<evidence type="ECO:0000313" key="2">
    <source>
        <dbReference type="EMBL" id="MDG2991815.1"/>
    </source>
</evidence>
<dbReference type="Gene3D" id="3.90.550.10">
    <property type="entry name" value="Spore Coat Polysaccharide Biosynthesis Protein SpsA, Chain A"/>
    <property type="match status" value="1"/>
</dbReference>
<evidence type="ECO:0000313" key="3">
    <source>
        <dbReference type="Proteomes" id="UP001154265"/>
    </source>
</evidence>
<dbReference type="RefSeq" id="WP_277867742.1">
    <property type="nucleotide sequence ID" value="NZ_JAKKUT010000005.1"/>
</dbReference>
<dbReference type="EMBL" id="JAKKUT010000005">
    <property type="protein sequence ID" value="MDG2991815.1"/>
    <property type="molecule type" value="Genomic_DNA"/>
</dbReference>
<dbReference type="SUPFAM" id="SSF53448">
    <property type="entry name" value="Nucleotide-diphospho-sugar transferases"/>
    <property type="match status" value="1"/>
</dbReference>
<reference evidence="2" key="2">
    <citation type="submission" date="2022-01" db="EMBL/GenBank/DDBJ databases">
        <authorList>
            <person name="Zivanovic Y."/>
            <person name="Moreira D."/>
            <person name="Lopez-Garcia P."/>
        </authorList>
    </citation>
    <scope>NUCLEOTIDE SEQUENCE</scope>
    <source>
        <strain evidence="2">G9</strain>
    </source>
</reference>
<protein>
    <submittedName>
        <fullName evidence="2">Glycosyltransferase family 2 protein</fullName>
    </submittedName>
</protein>
<dbReference type="InterPro" id="IPR001173">
    <property type="entry name" value="Glyco_trans_2-like"/>
</dbReference>
<accession>A0ABT6F1S8</accession>
<name>A0ABT6F1S8_9SYNE</name>
<gene>
    <name evidence="2" type="ORF">L3556_12865</name>
</gene>
<dbReference type="Proteomes" id="UP001154265">
    <property type="component" value="Unassembled WGS sequence"/>
</dbReference>
<comment type="caution">
    <text evidence="2">The sequence shown here is derived from an EMBL/GenBank/DDBJ whole genome shotgun (WGS) entry which is preliminary data.</text>
</comment>
<evidence type="ECO:0000259" key="1">
    <source>
        <dbReference type="Pfam" id="PF00535"/>
    </source>
</evidence>
<proteinExistence type="predicted"/>